<evidence type="ECO:0000256" key="13">
    <source>
        <dbReference type="RuleBase" id="RU365064"/>
    </source>
</evidence>
<evidence type="ECO:0000256" key="4">
    <source>
        <dbReference type="ARBA" id="ARBA00022502"/>
    </source>
</evidence>
<dbReference type="RefSeq" id="XP_023171201.2">
    <property type="nucleotide sequence ID" value="XM_023315433.2"/>
</dbReference>
<dbReference type="GO" id="GO:0004376">
    <property type="term" value="F:GPI mannosyltransferase activity"/>
    <property type="evidence" value="ECO:0007669"/>
    <property type="project" value="InterPro"/>
</dbReference>
<feature type="transmembrane region" description="Helical" evidence="13">
    <location>
        <begin position="203"/>
        <end position="236"/>
    </location>
</feature>
<keyword evidence="7 13" id="KW-0812">Transmembrane</keyword>
<keyword evidence="8 13" id="KW-0256">Endoplasmic reticulum</keyword>
<dbReference type="OrthoDB" id="3821113at2759"/>
<dbReference type="EC" id="2.4.1.-" evidence="13"/>
<comment type="pathway">
    <text evidence="2 13">Glycolipid biosynthesis; glycosylphosphatidylinositol-anchor biosynthesis.</text>
</comment>
<reference evidence="15" key="1">
    <citation type="submission" date="2025-08" db="UniProtKB">
        <authorList>
            <consortium name="RefSeq"/>
        </authorList>
    </citation>
    <scope>IDENTIFICATION</scope>
    <source>
        <strain evidence="15">15085-1641.00</strain>
        <tissue evidence="15">Whole body</tissue>
    </source>
</reference>
<dbReference type="KEGG" id="dhe:111599704"/>
<organism evidence="14 15">
    <name type="scientific">Drosophila hydei</name>
    <name type="common">Fruit fly</name>
    <dbReference type="NCBI Taxonomy" id="7224"/>
    <lineage>
        <taxon>Eukaryota</taxon>
        <taxon>Metazoa</taxon>
        <taxon>Ecdysozoa</taxon>
        <taxon>Arthropoda</taxon>
        <taxon>Hexapoda</taxon>
        <taxon>Insecta</taxon>
        <taxon>Pterygota</taxon>
        <taxon>Neoptera</taxon>
        <taxon>Endopterygota</taxon>
        <taxon>Diptera</taxon>
        <taxon>Brachycera</taxon>
        <taxon>Muscomorpha</taxon>
        <taxon>Ephydroidea</taxon>
        <taxon>Drosophilidae</taxon>
        <taxon>Drosophila</taxon>
    </lineage>
</organism>
<evidence type="ECO:0000256" key="1">
    <source>
        <dbReference type="ARBA" id="ARBA00004477"/>
    </source>
</evidence>
<feature type="transmembrane region" description="Helical" evidence="13">
    <location>
        <begin position="257"/>
        <end position="278"/>
    </location>
</feature>
<evidence type="ECO:0000256" key="10">
    <source>
        <dbReference type="ARBA" id="ARBA00023136"/>
    </source>
</evidence>
<feature type="transmembrane region" description="Helical" evidence="13">
    <location>
        <begin position="21"/>
        <end position="45"/>
    </location>
</feature>
<keyword evidence="10 13" id="KW-0472">Membrane</keyword>
<dbReference type="PANTHER" id="PTHR12886">
    <property type="entry name" value="PIG-M MANNOSYLTRANSFERASE"/>
    <property type="match status" value="1"/>
</dbReference>
<dbReference type="Pfam" id="PF05007">
    <property type="entry name" value="Mannosyl_trans"/>
    <property type="match status" value="1"/>
</dbReference>
<keyword evidence="9 13" id="KW-1133">Transmembrane helix</keyword>
<dbReference type="GO" id="GO:0006506">
    <property type="term" value="P:GPI anchor biosynthetic process"/>
    <property type="evidence" value="ECO:0007669"/>
    <property type="project" value="UniProtKB-UniPathway"/>
</dbReference>
<sequence>MSAKKEQSLPKYFGLQEIGQNITNLSIQSHLIISAVIRLLLIFYAQIQDNSSTVPYTDIDYKVVTDGARLVLTGNTPFDRHTYRYSPILAYIQIFNVILHPAFGKVIYGLFDLLLGILIYALVRFELRMKAYKHSQLQISSNNPKDTDEETTKIARISACFWLYNPLTAVISTRGNADSLTSFFVILSVYLLIRAQHSNIYQSLIALCTGLIHGFVIHLRLYPIVFSLTYYLALSTSSVSKKPRGLLQILFPNRQQIYLIIGTLIGLVSFTSTFYALYGWKYMYEAFFYHLIRKDVRHNFSLQFLLQYLSNADGLGETPTIVKFLVAAPQLLLVVYLSFSLGRSRQTLTFCVFTLSFAMVTYNSVVTSQYFIWYLAVLPVCIKNFKHLSLVRCALLLLLWLCGQALWLLPGYLLEFKSWPTFYWIGIQSTTFFVINSYILSQLISNFHL</sequence>
<protein>
    <recommendedName>
        <fullName evidence="12 13">GPI alpha-1,4-mannosyltransferase I, catalytic subunit</fullName>
        <ecNumber evidence="13">2.4.1.-</ecNumber>
    </recommendedName>
    <alternativeName>
        <fullName evidence="13">GPI mannosyltransferase I</fullName>
    </alternativeName>
</protein>
<dbReference type="OMA" id="MLWFIGQ"/>
<evidence type="ECO:0000256" key="9">
    <source>
        <dbReference type="ARBA" id="ARBA00022989"/>
    </source>
</evidence>
<feature type="transmembrane region" description="Helical" evidence="13">
    <location>
        <begin position="106"/>
        <end position="123"/>
    </location>
</feature>
<keyword evidence="5 13" id="KW-0328">Glycosyltransferase</keyword>
<feature type="transmembrane region" description="Helical" evidence="13">
    <location>
        <begin position="180"/>
        <end position="197"/>
    </location>
</feature>
<evidence type="ECO:0000256" key="6">
    <source>
        <dbReference type="ARBA" id="ARBA00022679"/>
    </source>
</evidence>
<proteinExistence type="inferred from homology"/>
<evidence type="ECO:0000256" key="2">
    <source>
        <dbReference type="ARBA" id="ARBA00004687"/>
    </source>
</evidence>
<dbReference type="UniPathway" id="UPA00196"/>
<dbReference type="GO" id="GO:0005789">
    <property type="term" value="C:endoplasmic reticulum membrane"/>
    <property type="evidence" value="ECO:0007669"/>
    <property type="project" value="UniProtKB-SubCell"/>
</dbReference>
<evidence type="ECO:0000313" key="14">
    <source>
        <dbReference type="Proteomes" id="UP000504633"/>
    </source>
</evidence>
<evidence type="ECO:0000256" key="11">
    <source>
        <dbReference type="ARBA" id="ARBA00093408"/>
    </source>
</evidence>
<feature type="transmembrane region" description="Helical" evidence="13">
    <location>
        <begin position="388"/>
        <end position="409"/>
    </location>
</feature>
<evidence type="ECO:0000256" key="8">
    <source>
        <dbReference type="ARBA" id="ARBA00022824"/>
    </source>
</evidence>
<dbReference type="PANTHER" id="PTHR12886:SF0">
    <property type="entry name" value="GPI MANNOSYLTRANSFERASE 1"/>
    <property type="match status" value="1"/>
</dbReference>
<evidence type="ECO:0000256" key="3">
    <source>
        <dbReference type="ARBA" id="ARBA00011071"/>
    </source>
</evidence>
<comment type="function">
    <text evidence="11 13">Catalytic subunit of the glycosylphosphatidylinositol-mannosyltransferase I complex which catalyzes the transfer of the first mannose, via an alpha-1,4 bond from a dolichol-phosphate-mannose (Dol-P-Man) to the glucosaminyl acyl phosphatidylinositol (GlcN-(acyl)PI) intermediate to generate alpha-D-Man-(1-&gt;4)-alpha-D-GlcN-(1-&gt;6)-(1-radyl,2-acyl-sn-glycero-3-phospho)-2-acyl-inositol and participates in the sixth step of the glycosylphosphatidylinositol-anchor biosynthesis.</text>
</comment>
<evidence type="ECO:0000256" key="5">
    <source>
        <dbReference type="ARBA" id="ARBA00022676"/>
    </source>
</evidence>
<accession>A0A6J1LTF4</accession>
<dbReference type="Proteomes" id="UP000504633">
    <property type="component" value="Unplaced"/>
</dbReference>
<feature type="transmembrane region" description="Helical" evidence="13">
    <location>
        <begin position="321"/>
        <end position="339"/>
    </location>
</feature>
<keyword evidence="14" id="KW-1185">Reference proteome</keyword>
<comment type="similarity">
    <text evidence="3 13">Belongs to the PIGM family.</text>
</comment>
<dbReference type="CTD" id="37470"/>
<dbReference type="GO" id="GO:1990529">
    <property type="term" value="C:glycosylphosphatidylinositol-mannosyltransferase I complex"/>
    <property type="evidence" value="ECO:0007669"/>
    <property type="project" value="TreeGrafter"/>
</dbReference>
<keyword evidence="4 13" id="KW-0337">GPI-anchor biosynthesis</keyword>
<dbReference type="GO" id="GO:0051751">
    <property type="term" value="F:alpha-1,4-mannosyltransferase activity"/>
    <property type="evidence" value="ECO:0007669"/>
    <property type="project" value="InterPro"/>
</dbReference>
<dbReference type="InterPro" id="IPR007704">
    <property type="entry name" value="PIG-M"/>
</dbReference>
<feature type="transmembrane region" description="Helical" evidence="13">
    <location>
        <begin position="421"/>
        <end position="440"/>
    </location>
</feature>
<evidence type="ECO:0000256" key="7">
    <source>
        <dbReference type="ARBA" id="ARBA00022692"/>
    </source>
</evidence>
<evidence type="ECO:0000256" key="12">
    <source>
        <dbReference type="ARBA" id="ARBA00093608"/>
    </source>
</evidence>
<comment type="subcellular location">
    <subcellularLocation>
        <location evidence="1 13">Endoplasmic reticulum membrane</location>
        <topology evidence="1 13">Multi-pass membrane protein</topology>
    </subcellularLocation>
</comment>
<feature type="transmembrane region" description="Helical" evidence="13">
    <location>
        <begin position="351"/>
        <end position="376"/>
    </location>
</feature>
<keyword evidence="6 13" id="KW-0808">Transferase</keyword>
<evidence type="ECO:0000313" key="15">
    <source>
        <dbReference type="RefSeq" id="XP_023171201.2"/>
    </source>
</evidence>
<dbReference type="AlphaFoldDB" id="A0A6J1LTF4"/>
<name>A0A6J1LTF4_DROHY</name>
<gene>
    <name evidence="15" type="primary">LOC111599704</name>
</gene>
<dbReference type="GeneID" id="111599704"/>